<protein>
    <submittedName>
        <fullName evidence="3">Uncharacterized protein</fullName>
    </submittedName>
</protein>
<dbReference type="InterPro" id="IPR036852">
    <property type="entry name" value="Peptidase_S8/S53_dom_sf"/>
</dbReference>
<comment type="similarity">
    <text evidence="1">Belongs to the peptidase S8 family.</text>
</comment>
<dbReference type="PANTHER" id="PTHR10795">
    <property type="entry name" value="PROPROTEIN CONVERTASE SUBTILISIN/KEXIN"/>
    <property type="match status" value="1"/>
</dbReference>
<keyword evidence="4" id="KW-1185">Reference proteome</keyword>
<dbReference type="Proteomes" id="UP000266723">
    <property type="component" value="Unassembled WGS sequence"/>
</dbReference>
<evidence type="ECO:0000256" key="1">
    <source>
        <dbReference type="ARBA" id="ARBA00011073"/>
    </source>
</evidence>
<evidence type="ECO:0000313" key="4">
    <source>
        <dbReference type="Proteomes" id="UP000266723"/>
    </source>
</evidence>
<gene>
    <name evidence="3" type="ORF">DY000_02041788</name>
</gene>
<dbReference type="Gene3D" id="3.40.50.200">
    <property type="entry name" value="Peptidase S8/S53 domain"/>
    <property type="match status" value="1"/>
</dbReference>
<dbReference type="SUPFAM" id="SSF52743">
    <property type="entry name" value="Subtilisin-like"/>
    <property type="match status" value="1"/>
</dbReference>
<dbReference type="InterPro" id="IPR045051">
    <property type="entry name" value="SBT"/>
</dbReference>
<dbReference type="CDD" id="cd02120">
    <property type="entry name" value="PA_subtilisin_like"/>
    <property type="match status" value="1"/>
</dbReference>
<comment type="caution">
    <text evidence="3">The sequence shown here is derived from an EMBL/GenBank/DDBJ whole genome shotgun (WGS) entry which is preliminary data.</text>
</comment>
<keyword evidence="2" id="KW-0732">Signal</keyword>
<proteinExistence type="inferred from homology"/>
<organism evidence="3 4">
    <name type="scientific">Brassica cretica</name>
    <name type="common">Mustard</name>
    <dbReference type="NCBI Taxonomy" id="69181"/>
    <lineage>
        <taxon>Eukaryota</taxon>
        <taxon>Viridiplantae</taxon>
        <taxon>Streptophyta</taxon>
        <taxon>Embryophyta</taxon>
        <taxon>Tracheophyta</taxon>
        <taxon>Spermatophyta</taxon>
        <taxon>Magnoliopsida</taxon>
        <taxon>eudicotyledons</taxon>
        <taxon>Gunneridae</taxon>
        <taxon>Pentapetalae</taxon>
        <taxon>rosids</taxon>
        <taxon>malvids</taxon>
        <taxon>Brassicales</taxon>
        <taxon>Brassicaceae</taxon>
        <taxon>Brassiceae</taxon>
        <taxon>Brassica</taxon>
    </lineage>
</organism>
<dbReference type="Gene3D" id="3.50.30.30">
    <property type="match status" value="1"/>
</dbReference>
<reference evidence="3 4" key="1">
    <citation type="journal article" date="2020" name="BMC Genomics">
        <title>Intraspecific diversification of the crop wild relative Brassica cretica Lam. using demographic model selection.</title>
        <authorList>
            <person name="Kioukis A."/>
            <person name="Michalopoulou V.A."/>
            <person name="Briers L."/>
            <person name="Pirintsos S."/>
            <person name="Studholme D.J."/>
            <person name="Pavlidis P."/>
            <person name="Sarris P.F."/>
        </authorList>
    </citation>
    <scope>NUCLEOTIDE SEQUENCE [LARGE SCALE GENOMIC DNA]</scope>
    <source>
        <strain evidence="4">cv. PFS-1207/04</strain>
    </source>
</reference>
<evidence type="ECO:0000256" key="2">
    <source>
        <dbReference type="ARBA" id="ARBA00022729"/>
    </source>
</evidence>
<accession>A0ABQ7BNJ0</accession>
<dbReference type="EMBL" id="QGKV02001507">
    <property type="protein sequence ID" value="KAF3534148.1"/>
    <property type="molecule type" value="Genomic_DNA"/>
</dbReference>
<name>A0ABQ7BNJ0_BRACR</name>
<sequence length="179" mass="19317">MVLENTNVTRNDLTADPHVLPATQISFKHSLALSRYISQTKKPIAHITPSRTVLGTKPAPVMAAFLSKGPSSVAPEILKPDITAPGVSVVAADTGAVSPTTKRSMLGVFCSMLFQEPPCLVLMSLSLPTLEDFPEDSQKTLGRLLQKSSNVFYAGKSSRSLLPKWYKGMMSSGVQTYLH</sequence>
<evidence type="ECO:0000313" key="3">
    <source>
        <dbReference type="EMBL" id="KAF3534148.1"/>
    </source>
</evidence>